<feature type="region of interest" description="Disordered" evidence="1">
    <location>
        <begin position="77"/>
        <end position="113"/>
    </location>
</feature>
<dbReference type="AlphaFoldDB" id="R0L4C7"/>
<feature type="region of interest" description="Disordered" evidence="1">
    <location>
        <begin position="1"/>
        <end position="64"/>
    </location>
</feature>
<organism evidence="2 3">
    <name type="scientific">Anas platyrhynchos</name>
    <name type="common">Mallard</name>
    <name type="synonym">Anas boschas</name>
    <dbReference type="NCBI Taxonomy" id="8839"/>
    <lineage>
        <taxon>Eukaryota</taxon>
        <taxon>Metazoa</taxon>
        <taxon>Chordata</taxon>
        <taxon>Craniata</taxon>
        <taxon>Vertebrata</taxon>
        <taxon>Euteleostomi</taxon>
        <taxon>Archelosauria</taxon>
        <taxon>Archosauria</taxon>
        <taxon>Dinosauria</taxon>
        <taxon>Saurischia</taxon>
        <taxon>Theropoda</taxon>
        <taxon>Coelurosauria</taxon>
        <taxon>Aves</taxon>
        <taxon>Neognathae</taxon>
        <taxon>Galloanserae</taxon>
        <taxon>Anseriformes</taxon>
        <taxon>Anatidae</taxon>
        <taxon>Anatinae</taxon>
        <taxon>Anas</taxon>
    </lineage>
</organism>
<accession>R0L4C7</accession>
<evidence type="ECO:0000313" key="2">
    <source>
        <dbReference type="EMBL" id="EOA96259.1"/>
    </source>
</evidence>
<protein>
    <submittedName>
        <fullName evidence="2">Uncharacterized protein</fullName>
    </submittedName>
</protein>
<dbReference type="Proteomes" id="UP000296049">
    <property type="component" value="Unassembled WGS sequence"/>
</dbReference>
<proteinExistence type="predicted"/>
<evidence type="ECO:0000313" key="3">
    <source>
        <dbReference type="Proteomes" id="UP000296049"/>
    </source>
</evidence>
<reference evidence="3" key="1">
    <citation type="journal article" date="2013" name="Nat. Genet.">
        <title>The duck genome and transcriptome provide insight into an avian influenza virus reservoir species.</title>
        <authorList>
            <person name="Huang Y."/>
            <person name="Li Y."/>
            <person name="Burt D.W."/>
            <person name="Chen H."/>
            <person name="Zhang Y."/>
            <person name="Qian W."/>
            <person name="Kim H."/>
            <person name="Gan S."/>
            <person name="Zhao Y."/>
            <person name="Li J."/>
            <person name="Yi K."/>
            <person name="Feng H."/>
            <person name="Zhu P."/>
            <person name="Li B."/>
            <person name="Liu Q."/>
            <person name="Fairley S."/>
            <person name="Magor K.E."/>
            <person name="Du Z."/>
            <person name="Hu X."/>
            <person name="Goodman L."/>
            <person name="Tafer H."/>
            <person name="Vignal A."/>
            <person name="Lee T."/>
            <person name="Kim K.W."/>
            <person name="Sheng Z."/>
            <person name="An Y."/>
            <person name="Searle S."/>
            <person name="Herrero J."/>
            <person name="Groenen M.A."/>
            <person name="Crooijmans R.P."/>
            <person name="Faraut T."/>
            <person name="Cai Q."/>
            <person name="Webster R.G."/>
            <person name="Aldridge J.R."/>
            <person name="Warren W.C."/>
            <person name="Bartschat S."/>
            <person name="Kehr S."/>
            <person name="Marz M."/>
            <person name="Stadler P.F."/>
            <person name="Smith J."/>
            <person name="Kraus R.H."/>
            <person name="Zhao Y."/>
            <person name="Ren L."/>
            <person name="Fei J."/>
            <person name="Morisson M."/>
            <person name="Kaiser P."/>
            <person name="Griffin D.K."/>
            <person name="Rao M."/>
            <person name="Pitel F."/>
            <person name="Wang J."/>
            <person name="Li N."/>
        </authorList>
    </citation>
    <scope>NUCLEOTIDE SEQUENCE [LARGE SCALE GENOMIC DNA]</scope>
</reference>
<evidence type="ECO:0000256" key="1">
    <source>
        <dbReference type="SAM" id="MobiDB-lite"/>
    </source>
</evidence>
<dbReference type="EMBL" id="KB744033">
    <property type="protein sequence ID" value="EOA96259.1"/>
    <property type="molecule type" value="Genomic_DNA"/>
</dbReference>
<gene>
    <name evidence="2" type="ORF">Anapl_02165</name>
</gene>
<name>R0L4C7_ANAPL</name>
<keyword evidence="3" id="KW-1185">Reference proteome</keyword>
<sequence>MQRTKKKKECWSAGTDMVLSGQGITQQPDLPRHGLAPHLAGTATGPSRAASLCNSTNKAPHAVQPACPDLRSSWLRGGCSQAGSSHSSSTQLSAQPGSGGLVRTPFPASCSLL</sequence>
<feature type="compositionally biased region" description="Low complexity" evidence="1">
    <location>
        <begin position="77"/>
        <end position="95"/>
    </location>
</feature>